<dbReference type="AlphaFoldDB" id="A0A6M3M3L7"/>
<organism evidence="1">
    <name type="scientific">viral metagenome</name>
    <dbReference type="NCBI Taxonomy" id="1070528"/>
    <lineage>
        <taxon>unclassified sequences</taxon>
        <taxon>metagenomes</taxon>
        <taxon>organismal metagenomes</taxon>
    </lineage>
</organism>
<evidence type="ECO:0000313" key="2">
    <source>
        <dbReference type="EMBL" id="QJB03589.1"/>
    </source>
</evidence>
<dbReference type="EMBL" id="MT143852">
    <property type="protein sequence ID" value="QJB03589.1"/>
    <property type="molecule type" value="Genomic_DNA"/>
</dbReference>
<evidence type="ECO:0000313" key="1">
    <source>
        <dbReference type="EMBL" id="QJA99775.1"/>
    </source>
</evidence>
<sequence>MPVTKKEDVKLANARVGALYVHTGNGKTYLVMFKRELYRNFARHFPEAPEEERAEGVLCNMKLVGWAATKDVELVAIFADGRAYSMPALEFWDYYGKYGTDVKHAPGEIATPISRWSRVF</sequence>
<proteinExistence type="predicted"/>
<gene>
    <name evidence="1" type="ORF">MM171A00909_0019</name>
    <name evidence="2" type="ORF">MM171B00623_0026</name>
</gene>
<accession>A0A6M3M3L7</accession>
<reference evidence="1" key="1">
    <citation type="submission" date="2020-03" db="EMBL/GenBank/DDBJ databases">
        <title>The deep terrestrial virosphere.</title>
        <authorList>
            <person name="Holmfeldt K."/>
            <person name="Nilsson E."/>
            <person name="Simone D."/>
            <person name="Lopez-Fernandez M."/>
            <person name="Wu X."/>
            <person name="de Brujin I."/>
            <person name="Lundin D."/>
            <person name="Andersson A."/>
            <person name="Bertilsson S."/>
            <person name="Dopson M."/>
        </authorList>
    </citation>
    <scope>NUCLEOTIDE SEQUENCE</scope>
    <source>
        <strain evidence="1">MM171A00909</strain>
        <strain evidence="2">MM171B00623</strain>
    </source>
</reference>
<protein>
    <submittedName>
        <fullName evidence="1">Uncharacterized protein</fullName>
    </submittedName>
</protein>
<name>A0A6M3M3L7_9ZZZZ</name>
<dbReference type="EMBL" id="MT143666">
    <property type="protein sequence ID" value="QJA99775.1"/>
    <property type="molecule type" value="Genomic_DNA"/>
</dbReference>